<name>A0A2N5UMB9_9BASI</name>
<dbReference type="EMBL" id="PGCJ01000201">
    <property type="protein sequence ID" value="PLW38908.1"/>
    <property type="molecule type" value="Genomic_DNA"/>
</dbReference>
<evidence type="ECO:0000313" key="3">
    <source>
        <dbReference type="Proteomes" id="UP000235388"/>
    </source>
</evidence>
<dbReference type="Proteomes" id="UP000235388">
    <property type="component" value="Unassembled WGS sequence"/>
</dbReference>
<proteinExistence type="predicted"/>
<evidence type="ECO:0000256" key="1">
    <source>
        <dbReference type="SAM" id="MobiDB-lite"/>
    </source>
</evidence>
<gene>
    <name evidence="2" type="ORF">PCANC_15910</name>
</gene>
<feature type="region of interest" description="Disordered" evidence="1">
    <location>
        <begin position="110"/>
        <end position="129"/>
    </location>
</feature>
<accession>A0A2N5UMB9</accession>
<evidence type="ECO:0000313" key="2">
    <source>
        <dbReference type="EMBL" id="PLW38908.1"/>
    </source>
</evidence>
<sequence>MWRGGWSIWMAGRWSSRSRSSTPPVGPPFHPAFKFLSPISACLSPGNSRPDPPATSESSSPYDFLPGWTLAKSWPPVSSDLKVSPFNFSTSAPFFYSSSPSQFFFVASLRGDQQPPGDHNPNAPILDEM</sequence>
<reference evidence="2 3" key="1">
    <citation type="submission" date="2017-11" db="EMBL/GenBank/DDBJ databases">
        <title>De novo assembly and phasing of dikaryotic genomes from two isolates of Puccinia coronata f. sp. avenae, the causal agent of oat crown rust.</title>
        <authorList>
            <person name="Miller M.E."/>
            <person name="Zhang Y."/>
            <person name="Omidvar V."/>
            <person name="Sperschneider J."/>
            <person name="Schwessinger B."/>
            <person name="Raley C."/>
            <person name="Palmer J.M."/>
            <person name="Garnica D."/>
            <person name="Upadhyaya N."/>
            <person name="Rathjen J."/>
            <person name="Taylor J.M."/>
            <person name="Park R.F."/>
            <person name="Dodds P.N."/>
            <person name="Hirsch C.D."/>
            <person name="Kianian S.F."/>
            <person name="Figueroa M."/>
        </authorList>
    </citation>
    <scope>NUCLEOTIDE SEQUENCE [LARGE SCALE GENOMIC DNA]</scope>
    <source>
        <strain evidence="2">12NC29</strain>
    </source>
</reference>
<keyword evidence="3" id="KW-1185">Reference proteome</keyword>
<dbReference type="AlphaFoldDB" id="A0A2N5UMB9"/>
<comment type="caution">
    <text evidence="2">The sequence shown here is derived from an EMBL/GenBank/DDBJ whole genome shotgun (WGS) entry which is preliminary data.</text>
</comment>
<protein>
    <submittedName>
        <fullName evidence="2">Uncharacterized protein</fullName>
    </submittedName>
</protein>
<organism evidence="2 3">
    <name type="scientific">Puccinia coronata f. sp. avenae</name>
    <dbReference type="NCBI Taxonomy" id="200324"/>
    <lineage>
        <taxon>Eukaryota</taxon>
        <taxon>Fungi</taxon>
        <taxon>Dikarya</taxon>
        <taxon>Basidiomycota</taxon>
        <taxon>Pucciniomycotina</taxon>
        <taxon>Pucciniomycetes</taxon>
        <taxon>Pucciniales</taxon>
        <taxon>Pucciniaceae</taxon>
        <taxon>Puccinia</taxon>
    </lineage>
</organism>